<dbReference type="PANTHER" id="PTHR15503:SF22">
    <property type="entry name" value="TRANSPOSON TY3-I GAG POLYPROTEIN"/>
    <property type="match status" value="1"/>
</dbReference>
<protein>
    <submittedName>
        <fullName evidence="3">Retrotransposon-derived protein PEG10</fullName>
    </submittedName>
</protein>
<dbReference type="EMBL" id="LSSK01001284">
    <property type="protein sequence ID" value="OMH80166.1"/>
    <property type="molecule type" value="Genomic_DNA"/>
</dbReference>
<evidence type="ECO:0000259" key="2">
    <source>
        <dbReference type="Pfam" id="PF16297"/>
    </source>
</evidence>
<sequence length="759" mass="87676">MPNSDISDAMEEQLTIIDNQDINVITEELNKLRLENASLKKNLTITPTKIALPEKFNGNRTEYRGFINQCQLLFLMNPQQYSTDISKVGLIISLLTNDALNWASPMVEKNNQLLLNYSLFITEMAKMFDDPQRYKTADIAIRKLKQGTNSVATYASNFRRIAMDLSWNDPPLISQFEAGLNEEVIDALTQLGHINTLELFIEAAIKADINIIMRKEKRDNRNKNNYYPTITQHKKSGPFGTTLSGKDKEGKTIKPTVSDLGGVVDLKQHKQLSPNKLLYSNLVHTIYTTVTSQPSQQLIINITLRIGKFKLKTNAMVDTGATGYFMDSQFAKNNRIQNYIKQIPTKVEFIDGSENPSGPITTETQVLSLTINNHHEFIIFDLLPIKHANIILGLPWLYEHNPLIDWRDSTILFNDIYCKRYCLLKNNNLYKNDKIVNSNIKITKQYNNKKTIKEQEKLQKKYYSPNTQEIFINNNNISIPTYNETVNKDTETNLENLNTKQNIYLPKDNTKVNSTENRNKNNFKNKIENVKDNGISPHTSSNLKSTINNPTEKTTSKYVLNKNTTTATYTTENNTTDYKTTDHKTTDHKTTDHKTTDHKTTDHKTTDYETTDYETTDYETTDYETNEQNFTTMDTKNNENPELDIIEMKTTAKADTNDTTRDIEIIDNKPNEKETIIINTNNQEISHQEETEKETIHPKTIDYNSEEPTLTNTKNPNVDMEDVDMEDIESSEEYQDEVPMIYEYYPIWEEKMYTDNYEK</sequence>
<keyword evidence="4" id="KW-1185">Reference proteome</keyword>
<reference evidence="4" key="1">
    <citation type="submission" date="2017-01" db="EMBL/GenBank/DDBJ databases">
        <authorList>
            <person name="Wang Y."/>
            <person name="White M."/>
            <person name="Kvist S."/>
            <person name="Moncalvo J.-M."/>
        </authorList>
    </citation>
    <scope>NUCLEOTIDE SEQUENCE [LARGE SCALE GENOMIC DNA]</scope>
    <source>
        <strain evidence="4">COL-18-3</strain>
    </source>
</reference>
<comment type="caution">
    <text evidence="3">The sequence shown here is derived from an EMBL/GenBank/DDBJ whole genome shotgun (WGS) entry which is preliminary data.</text>
</comment>
<dbReference type="Gene3D" id="2.40.70.10">
    <property type="entry name" value="Acid Proteases"/>
    <property type="match status" value="1"/>
</dbReference>
<dbReference type="InterPro" id="IPR021109">
    <property type="entry name" value="Peptidase_aspartic_dom_sf"/>
</dbReference>
<proteinExistence type="predicted"/>
<feature type="domain" description="DUF4939" evidence="2">
    <location>
        <begin position="28"/>
        <end position="128"/>
    </location>
</feature>
<dbReference type="PANTHER" id="PTHR15503">
    <property type="entry name" value="LDOC1 RELATED"/>
    <property type="match status" value="1"/>
</dbReference>
<dbReference type="CDD" id="cd00303">
    <property type="entry name" value="retropepsin_like"/>
    <property type="match status" value="1"/>
</dbReference>
<feature type="compositionally biased region" description="Polar residues" evidence="1">
    <location>
        <begin position="536"/>
        <end position="550"/>
    </location>
</feature>
<dbReference type="SUPFAM" id="SSF50630">
    <property type="entry name" value="Acid proteases"/>
    <property type="match status" value="1"/>
</dbReference>
<accession>A0A1R1PGR3</accession>
<dbReference type="Proteomes" id="UP000188320">
    <property type="component" value="Unassembled WGS sequence"/>
</dbReference>
<dbReference type="InterPro" id="IPR032567">
    <property type="entry name" value="RTL1-rel"/>
</dbReference>
<feature type="non-terminal residue" evidence="3">
    <location>
        <position position="759"/>
    </location>
</feature>
<dbReference type="Pfam" id="PF16297">
    <property type="entry name" value="DUF4939"/>
    <property type="match status" value="1"/>
</dbReference>
<dbReference type="OrthoDB" id="128646at2759"/>
<evidence type="ECO:0000313" key="4">
    <source>
        <dbReference type="Proteomes" id="UP000188320"/>
    </source>
</evidence>
<organism evidence="3 4">
    <name type="scientific">Zancudomyces culisetae</name>
    <name type="common">Gut fungus</name>
    <name type="synonym">Smittium culisetae</name>
    <dbReference type="NCBI Taxonomy" id="1213189"/>
    <lineage>
        <taxon>Eukaryota</taxon>
        <taxon>Fungi</taxon>
        <taxon>Fungi incertae sedis</taxon>
        <taxon>Zoopagomycota</taxon>
        <taxon>Kickxellomycotina</taxon>
        <taxon>Harpellomycetes</taxon>
        <taxon>Harpellales</taxon>
        <taxon>Legeriomycetaceae</taxon>
        <taxon>Zancudomyces</taxon>
    </lineage>
</organism>
<feature type="region of interest" description="Disordered" evidence="1">
    <location>
        <begin position="529"/>
        <end position="550"/>
    </location>
</feature>
<name>A0A1R1PGR3_ZANCU</name>
<evidence type="ECO:0000256" key="1">
    <source>
        <dbReference type="SAM" id="MobiDB-lite"/>
    </source>
</evidence>
<evidence type="ECO:0000313" key="3">
    <source>
        <dbReference type="EMBL" id="OMH80166.1"/>
    </source>
</evidence>
<gene>
    <name evidence="3" type="ORF">AX774_g6404</name>
</gene>
<dbReference type="AlphaFoldDB" id="A0A1R1PGR3"/>
<feature type="region of interest" description="Disordered" evidence="1">
    <location>
        <begin position="580"/>
        <end position="604"/>
    </location>
</feature>
<dbReference type="InterPro" id="IPR032549">
    <property type="entry name" value="DUF4939"/>
</dbReference>